<dbReference type="OrthoDB" id="5405960at2"/>
<dbReference type="SUPFAM" id="SSF53474">
    <property type="entry name" value="alpha/beta-Hydrolases"/>
    <property type="match status" value="1"/>
</dbReference>
<dbReference type="EMBL" id="FNAQ01000036">
    <property type="protein sequence ID" value="SDE72756.1"/>
    <property type="molecule type" value="Genomic_DNA"/>
</dbReference>
<sequence length="149" mass="16579">MNISEYFRFAELAQAAYYDLQSGIVDPDVLYDDGDGMAKKQAEDFADNWTVLDQYDGMVEDTYYDEFGDEQTFLNPTGLSVTLFDDGKGNQVVAIRGTDDLDDFVTDFIDIALLGTTEFQAQYSALSAQVQTWIVDGTLQSDFSVVGHS</sequence>
<evidence type="ECO:0000313" key="2">
    <source>
        <dbReference type="Proteomes" id="UP000243205"/>
    </source>
</evidence>
<dbReference type="RefSeq" id="WP_143012183.1">
    <property type="nucleotide sequence ID" value="NZ_FNAQ01000036.1"/>
</dbReference>
<reference evidence="2" key="1">
    <citation type="submission" date="2016-10" db="EMBL/GenBank/DDBJ databases">
        <authorList>
            <person name="Varghese N."/>
            <person name="Submissions S."/>
        </authorList>
    </citation>
    <scope>NUCLEOTIDE SEQUENCE [LARGE SCALE GENOMIC DNA]</scope>
    <source>
        <strain evidence="2">DSM 8987</strain>
    </source>
</reference>
<dbReference type="InterPro" id="IPR029058">
    <property type="entry name" value="AB_hydrolase_fold"/>
</dbReference>
<organism evidence="1 2">
    <name type="scientific">Desulfuromonas thiophila</name>
    <dbReference type="NCBI Taxonomy" id="57664"/>
    <lineage>
        <taxon>Bacteria</taxon>
        <taxon>Pseudomonadati</taxon>
        <taxon>Thermodesulfobacteriota</taxon>
        <taxon>Desulfuromonadia</taxon>
        <taxon>Desulfuromonadales</taxon>
        <taxon>Desulfuromonadaceae</taxon>
        <taxon>Desulfuromonas</taxon>
    </lineage>
</organism>
<keyword evidence="2" id="KW-1185">Reference proteome</keyword>
<dbReference type="Gene3D" id="3.40.50.1820">
    <property type="entry name" value="alpha/beta hydrolase"/>
    <property type="match status" value="1"/>
</dbReference>
<feature type="non-terminal residue" evidence="1">
    <location>
        <position position="149"/>
    </location>
</feature>
<name>A0A1G7FA64_9BACT</name>
<dbReference type="AlphaFoldDB" id="A0A1G7FA64"/>
<accession>A0A1G7FA64</accession>
<gene>
    <name evidence="1" type="ORF">SAMN05661003_1361</name>
</gene>
<dbReference type="STRING" id="57664.SAMN05661003_1361"/>
<proteinExistence type="predicted"/>
<evidence type="ECO:0000313" key="1">
    <source>
        <dbReference type="EMBL" id="SDE72756.1"/>
    </source>
</evidence>
<dbReference type="Proteomes" id="UP000243205">
    <property type="component" value="Unassembled WGS sequence"/>
</dbReference>
<protein>
    <submittedName>
        <fullName evidence="1">Uncharacterized protein</fullName>
    </submittedName>
</protein>